<dbReference type="Gene3D" id="2.170.130.10">
    <property type="entry name" value="TonB-dependent receptor, plug domain"/>
    <property type="match status" value="1"/>
</dbReference>
<evidence type="ECO:0000313" key="13">
    <source>
        <dbReference type="EMBL" id="MBE0455965.1"/>
    </source>
</evidence>
<keyword evidence="14" id="KW-1185">Reference proteome</keyword>
<feature type="signal peptide" evidence="10">
    <location>
        <begin position="1"/>
        <end position="24"/>
    </location>
</feature>
<evidence type="ECO:0000259" key="12">
    <source>
        <dbReference type="Pfam" id="PF07715"/>
    </source>
</evidence>
<gene>
    <name evidence="13" type="ORF">EI167_00530</name>
</gene>
<comment type="subcellular location">
    <subcellularLocation>
        <location evidence="1 8">Cell outer membrane</location>
        <topology evidence="1 8">Multi-pass membrane protein</topology>
    </subcellularLocation>
</comment>
<feature type="domain" description="TonB-dependent receptor-like beta-barrel" evidence="11">
    <location>
        <begin position="248"/>
        <end position="655"/>
    </location>
</feature>
<keyword evidence="6 8" id="KW-0472">Membrane</keyword>
<evidence type="ECO:0000256" key="10">
    <source>
        <dbReference type="SAM" id="SignalP"/>
    </source>
</evidence>
<evidence type="ECO:0000256" key="1">
    <source>
        <dbReference type="ARBA" id="ARBA00004571"/>
    </source>
</evidence>
<evidence type="ECO:0000256" key="2">
    <source>
        <dbReference type="ARBA" id="ARBA00022448"/>
    </source>
</evidence>
<dbReference type="Proteomes" id="UP000707245">
    <property type="component" value="Unassembled WGS sequence"/>
</dbReference>
<comment type="caution">
    <text evidence="13">The sequence shown here is derived from an EMBL/GenBank/DDBJ whole genome shotgun (WGS) entry which is preliminary data.</text>
</comment>
<organism evidence="13 14">
    <name type="scientific">Pseudoalteromonas prydzensis</name>
    <dbReference type="NCBI Taxonomy" id="182141"/>
    <lineage>
        <taxon>Bacteria</taxon>
        <taxon>Pseudomonadati</taxon>
        <taxon>Pseudomonadota</taxon>
        <taxon>Gammaproteobacteria</taxon>
        <taxon>Alteromonadales</taxon>
        <taxon>Pseudoalteromonadaceae</taxon>
        <taxon>Pseudoalteromonas</taxon>
    </lineage>
</organism>
<dbReference type="InterPro" id="IPR012910">
    <property type="entry name" value="Plug_dom"/>
</dbReference>
<dbReference type="Pfam" id="PF00593">
    <property type="entry name" value="TonB_dep_Rec_b-barrel"/>
    <property type="match status" value="1"/>
</dbReference>
<comment type="similarity">
    <text evidence="8 9">Belongs to the TonB-dependent receptor family.</text>
</comment>
<dbReference type="EMBL" id="RRZA01000001">
    <property type="protein sequence ID" value="MBE0455965.1"/>
    <property type="molecule type" value="Genomic_DNA"/>
</dbReference>
<keyword evidence="3 8" id="KW-1134">Transmembrane beta strand</keyword>
<dbReference type="InterPro" id="IPR036942">
    <property type="entry name" value="Beta-barrel_TonB_sf"/>
</dbReference>
<dbReference type="RefSeq" id="WP_192540206.1">
    <property type="nucleotide sequence ID" value="NZ_JBQDLW010000015.1"/>
</dbReference>
<evidence type="ECO:0000256" key="5">
    <source>
        <dbReference type="ARBA" id="ARBA00023077"/>
    </source>
</evidence>
<evidence type="ECO:0000313" key="14">
    <source>
        <dbReference type="Proteomes" id="UP000707245"/>
    </source>
</evidence>
<keyword evidence="7 8" id="KW-0998">Cell outer membrane</keyword>
<keyword evidence="2 8" id="KW-0813">Transport</keyword>
<keyword evidence="4 8" id="KW-0812">Transmembrane</keyword>
<evidence type="ECO:0000259" key="11">
    <source>
        <dbReference type="Pfam" id="PF00593"/>
    </source>
</evidence>
<dbReference type="Pfam" id="PF07715">
    <property type="entry name" value="Plug"/>
    <property type="match status" value="1"/>
</dbReference>
<dbReference type="InterPro" id="IPR000531">
    <property type="entry name" value="Beta-barrel_TonB"/>
</dbReference>
<accession>A0ABR9FG04</accession>
<dbReference type="Gene3D" id="2.40.170.20">
    <property type="entry name" value="TonB-dependent receptor, beta-barrel domain"/>
    <property type="match status" value="1"/>
</dbReference>
<evidence type="ECO:0000256" key="6">
    <source>
        <dbReference type="ARBA" id="ARBA00023136"/>
    </source>
</evidence>
<dbReference type="PROSITE" id="PS52016">
    <property type="entry name" value="TONB_DEPENDENT_REC_3"/>
    <property type="match status" value="1"/>
</dbReference>
<keyword evidence="10" id="KW-0732">Signal</keyword>
<name>A0ABR9FG04_9GAMM</name>
<protein>
    <submittedName>
        <fullName evidence="13">TonB-dependent receptor</fullName>
    </submittedName>
</protein>
<evidence type="ECO:0000256" key="8">
    <source>
        <dbReference type="PROSITE-ProRule" id="PRU01360"/>
    </source>
</evidence>
<dbReference type="PANTHER" id="PTHR32552:SF74">
    <property type="entry name" value="HYDROXAMATE SIDEROPHORE RECEPTOR FHUE"/>
    <property type="match status" value="1"/>
</dbReference>
<feature type="domain" description="TonB-dependent receptor plug" evidence="12">
    <location>
        <begin position="54"/>
        <end position="151"/>
    </location>
</feature>
<evidence type="ECO:0000256" key="4">
    <source>
        <dbReference type="ARBA" id="ARBA00022692"/>
    </source>
</evidence>
<keyword evidence="13" id="KW-0675">Receptor</keyword>
<sequence length="686" mass="76255">MPIKKPSMALTLLLSFFAAPHAVADENSEIEKIEAYSKYKKRVGTTGLDLNIGETPQAISIIDDEMMGLYHMESIRDVLDSVTGIYGENLPTSNSRFYYSRGFVINNYLVDGNESVSTHLQMSTLDTAMFDSVQVIRGATGMLQQMGQPSGSVNLIRKRASAHATETFLSAEVGSWDKRRFELDTNVALTEDLAVRAVIVDSAQDYFVDDQQSDRSAYYATLNYQITPNLTVNLFHSQQEDDLTGTSAGLPYAYTDGTLFEGDKSLNIAPAWSGSNDKVTMSTAEINYSITDNWSVIARYDDSKFESDGILPINLSFLSSEDNSLVYLPINSTRDNSANQLELNVLGEFERLSATHDVSITYTDGEKNELYTRYQSSPATVVMPDIFDPSSRNIPAPSYSDTGAPYANLVKSRVLRTAVNWNLTEQLNVITAYAKKDFDVSEPGNSASQAYSFSDGNKYIGVVYDFNDQYSVYASFTDVFNFGGQRDINAELLGPAFGENKEIGLRSSFINNALSIDFNVFQIDMNNVPTWTDQSLVYKAVKGMTSEGYELEVSGYITEDLSIMASYTNFNVSDAEGGIVAEIVADEMFKINANYQLSNDLNLAVSVNRTGEHQGYLRDSNNAFYFVPLDAYTLVNLTATYNVTDALTVQANIENATDEEYYSKVSGYTKRYGEPRNYSLRVMYNF</sequence>
<dbReference type="PANTHER" id="PTHR32552">
    <property type="entry name" value="FERRICHROME IRON RECEPTOR-RELATED"/>
    <property type="match status" value="1"/>
</dbReference>
<dbReference type="InterPro" id="IPR039426">
    <property type="entry name" value="TonB-dep_rcpt-like"/>
</dbReference>
<dbReference type="InterPro" id="IPR037066">
    <property type="entry name" value="Plug_dom_sf"/>
</dbReference>
<evidence type="ECO:0000256" key="3">
    <source>
        <dbReference type="ARBA" id="ARBA00022452"/>
    </source>
</evidence>
<keyword evidence="5 9" id="KW-0798">TonB box</keyword>
<evidence type="ECO:0000256" key="9">
    <source>
        <dbReference type="RuleBase" id="RU003357"/>
    </source>
</evidence>
<evidence type="ECO:0000256" key="7">
    <source>
        <dbReference type="ARBA" id="ARBA00023237"/>
    </source>
</evidence>
<proteinExistence type="inferred from homology"/>
<dbReference type="CDD" id="cd01347">
    <property type="entry name" value="ligand_gated_channel"/>
    <property type="match status" value="1"/>
</dbReference>
<dbReference type="SUPFAM" id="SSF56935">
    <property type="entry name" value="Porins"/>
    <property type="match status" value="1"/>
</dbReference>
<feature type="chain" id="PRO_5045125631" evidence="10">
    <location>
        <begin position="25"/>
        <end position="686"/>
    </location>
</feature>
<reference evidence="13 14" key="1">
    <citation type="submission" date="2020-07" db="EMBL/GenBank/DDBJ databases">
        <title>Halophilic bacteria isolated from french cheeses.</title>
        <authorList>
            <person name="Kothe C.I."/>
            <person name="Farah-Kraiem B."/>
            <person name="Renault P."/>
            <person name="Dridi B."/>
        </authorList>
    </citation>
    <scope>NUCLEOTIDE SEQUENCE [LARGE SCALE GENOMIC DNA]</scope>
    <source>
        <strain evidence="13 14">FME14</strain>
    </source>
</reference>